<dbReference type="SUPFAM" id="SSF52540">
    <property type="entry name" value="P-loop containing nucleoside triphosphate hydrolases"/>
    <property type="match status" value="2"/>
</dbReference>
<keyword evidence="4 6" id="KW-0143">Chaperone</keyword>
<dbReference type="Gene3D" id="1.10.1780.10">
    <property type="entry name" value="Clp, N-terminal domain"/>
    <property type="match status" value="1"/>
</dbReference>
<keyword evidence="9" id="KW-0378">Hydrolase</keyword>
<feature type="domain" description="Clp R" evidence="8">
    <location>
        <begin position="1"/>
        <end position="144"/>
    </location>
</feature>
<sequence>MISKELSTALGFAVREAKKRRHEYVCVEHVLYAIVNHDSGLEAIEKCGGSPDQIKEDLEKFFDEKLNKIETSEEYVLQQTIGFQRMIQRAINHARSAEKSEVNLGDILASIFQEKDSHAAFYLESEGITRLDVLRYISHDVDKEKKVPSGQEKPQQLFHQANPKPRHPNKKDPLALFTSDLIKRAQDNKIDPIIGRTLETERVMQVLCRRRKNNPILVGDPGVGKTAIAEGLALKINAKTVPDLLENCELYSLDMGALLAGTKYRGDFEQRLKDVITALENKDNALLVIDEIHTVVGAGATTSGSMDASNILKPALSSGDIKCIGTTTYEEYKNYFEKDRAFSRRFEKIEVSEPSVEETFEILKGLRTCYEEHHDLKYPDKTIEAAAYLSDKYINDRFLPDKAIDVIDEAGAFLKLTADGRRKSVSPRDIEKIVAKIAKVPVSSVTAADKASLESLPDKLFNVIFGQDDAIETLTTAIKRSRAGLAAPDRPIGSFLFMGPTGVGKTEVARQLAENMGIQFLRFDMSEYMEKHAVSRLIGAPPGYVGFEQGGILTDSIRKHPHCVLLLDEIEKAHMDLFNILLQVMDYATLTDNNGKSADFRNVIIIMTSNAGAREMSTNSIGFGSQTANADSQSLKAVKNTFSPEFRNRLDGIVQFNHLSEKVMELIVDKNMKELKAMLSDQGISLTYSAGVRTYLAQKGHDPKFGARPLARLIQTEIKDKLTDEILFGQLAKGGKLSLGLKNDKLTFNIKPV</sequence>
<dbReference type="CDD" id="cd00009">
    <property type="entry name" value="AAA"/>
    <property type="match status" value="1"/>
</dbReference>
<feature type="region of interest" description="Disordered" evidence="7">
    <location>
        <begin position="144"/>
        <end position="170"/>
    </location>
</feature>
<evidence type="ECO:0000256" key="7">
    <source>
        <dbReference type="SAM" id="MobiDB-lite"/>
    </source>
</evidence>
<accession>A0A2G6MTZ0</accession>
<evidence type="ECO:0000256" key="2">
    <source>
        <dbReference type="ARBA" id="ARBA00022741"/>
    </source>
</evidence>
<dbReference type="GO" id="GO:0016887">
    <property type="term" value="F:ATP hydrolysis activity"/>
    <property type="evidence" value="ECO:0007669"/>
    <property type="project" value="InterPro"/>
</dbReference>
<dbReference type="InterPro" id="IPR001270">
    <property type="entry name" value="ClpA/B"/>
</dbReference>
<dbReference type="Pfam" id="PF02861">
    <property type="entry name" value="Clp_N"/>
    <property type="match status" value="1"/>
</dbReference>
<comment type="caution">
    <text evidence="9">The sequence shown here is derived from an EMBL/GenBank/DDBJ whole genome shotgun (WGS) entry which is preliminary data.</text>
</comment>
<dbReference type="GO" id="GO:0005524">
    <property type="term" value="F:ATP binding"/>
    <property type="evidence" value="ECO:0007669"/>
    <property type="project" value="UniProtKB-KW"/>
</dbReference>
<dbReference type="PANTHER" id="PTHR11638">
    <property type="entry name" value="ATP-DEPENDENT CLP PROTEASE"/>
    <property type="match status" value="1"/>
</dbReference>
<keyword evidence="3 6" id="KW-0067">ATP-binding</keyword>
<proteinExistence type="inferred from homology"/>
<dbReference type="GO" id="GO:0034605">
    <property type="term" value="P:cellular response to heat"/>
    <property type="evidence" value="ECO:0007669"/>
    <property type="project" value="TreeGrafter"/>
</dbReference>
<reference evidence="9 10" key="1">
    <citation type="submission" date="2017-10" db="EMBL/GenBank/DDBJ databases">
        <title>Novel microbial diversity and functional potential in the marine mammal oral microbiome.</title>
        <authorList>
            <person name="Dudek N.K."/>
            <person name="Sun C.L."/>
            <person name="Burstein D."/>
            <person name="Kantor R.S."/>
            <person name="Aliaga Goltsman D.S."/>
            <person name="Bik E.M."/>
            <person name="Thomas B.C."/>
            <person name="Banfield J.F."/>
            <person name="Relman D.A."/>
        </authorList>
    </citation>
    <scope>NUCLEOTIDE SEQUENCE [LARGE SCALE GENOMIC DNA]</scope>
    <source>
        <strain evidence="9">DOLJORAL78_47_202</strain>
    </source>
</reference>
<dbReference type="InterPro" id="IPR013461">
    <property type="entry name" value="ClpA"/>
</dbReference>
<dbReference type="PROSITE" id="PS51903">
    <property type="entry name" value="CLP_R"/>
    <property type="match status" value="1"/>
</dbReference>
<dbReference type="GO" id="GO:0006508">
    <property type="term" value="P:proteolysis"/>
    <property type="evidence" value="ECO:0007669"/>
    <property type="project" value="UniProtKB-KW"/>
</dbReference>
<dbReference type="InterPro" id="IPR003593">
    <property type="entry name" value="AAA+_ATPase"/>
</dbReference>
<dbReference type="InterPro" id="IPR019489">
    <property type="entry name" value="Clp_ATPase_C"/>
</dbReference>
<keyword evidence="2 6" id="KW-0547">Nucleotide-binding</keyword>
<dbReference type="PROSITE" id="PS00870">
    <property type="entry name" value="CLPAB_1"/>
    <property type="match status" value="1"/>
</dbReference>
<evidence type="ECO:0000256" key="5">
    <source>
        <dbReference type="PROSITE-ProRule" id="PRU01251"/>
    </source>
</evidence>
<dbReference type="PROSITE" id="PS00871">
    <property type="entry name" value="CLPAB_2"/>
    <property type="match status" value="1"/>
</dbReference>
<dbReference type="InterPro" id="IPR050130">
    <property type="entry name" value="ClpA_ClpB"/>
</dbReference>
<dbReference type="Pfam" id="PF07724">
    <property type="entry name" value="AAA_2"/>
    <property type="match status" value="1"/>
</dbReference>
<keyword evidence="9" id="KW-0645">Protease</keyword>
<evidence type="ECO:0000256" key="3">
    <source>
        <dbReference type="ARBA" id="ARBA00022840"/>
    </source>
</evidence>
<evidence type="ECO:0000256" key="6">
    <source>
        <dbReference type="RuleBase" id="RU004432"/>
    </source>
</evidence>
<dbReference type="CDD" id="cd19499">
    <property type="entry name" value="RecA-like_ClpB_Hsp104-like"/>
    <property type="match status" value="1"/>
</dbReference>
<dbReference type="InterPro" id="IPR004176">
    <property type="entry name" value="Clp_R_N"/>
</dbReference>
<evidence type="ECO:0000313" key="10">
    <source>
        <dbReference type="Proteomes" id="UP000231203"/>
    </source>
</evidence>
<dbReference type="Pfam" id="PF10431">
    <property type="entry name" value="ClpB_D2-small"/>
    <property type="match status" value="1"/>
</dbReference>
<dbReference type="FunFam" id="3.40.50.300:FF:000025">
    <property type="entry name" value="ATP-dependent Clp protease subunit"/>
    <property type="match status" value="1"/>
</dbReference>
<protein>
    <submittedName>
        <fullName evidence="9">ATP-dependent Clp protease ATP-binding subunit ClpA</fullName>
    </submittedName>
</protein>
<name>A0A2G6MTZ0_9BACT</name>
<dbReference type="Gene3D" id="3.40.50.300">
    <property type="entry name" value="P-loop containing nucleotide triphosphate hydrolases"/>
    <property type="match status" value="2"/>
</dbReference>
<dbReference type="GO" id="GO:0008233">
    <property type="term" value="F:peptidase activity"/>
    <property type="evidence" value="ECO:0007669"/>
    <property type="project" value="UniProtKB-KW"/>
</dbReference>
<dbReference type="Pfam" id="PF00004">
    <property type="entry name" value="AAA"/>
    <property type="match status" value="1"/>
</dbReference>
<evidence type="ECO:0000313" key="9">
    <source>
        <dbReference type="EMBL" id="PIE63089.1"/>
    </source>
</evidence>
<keyword evidence="1 5" id="KW-0677">Repeat</keyword>
<evidence type="ECO:0000259" key="8">
    <source>
        <dbReference type="PROSITE" id="PS51903"/>
    </source>
</evidence>
<dbReference type="InterPro" id="IPR027417">
    <property type="entry name" value="P-loop_NTPase"/>
</dbReference>
<dbReference type="PANTHER" id="PTHR11638:SF111">
    <property type="entry name" value="ATP-DEPENDENT CLP PROTEASE ATP-BINDING SUBUNIT CLPA"/>
    <property type="match status" value="1"/>
</dbReference>
<dbReference type="SMART" id="SM00382">
    <property type="entry name" value="AAA"/>
    <property type="match status" value="2"/>
</dbReference>
<dbReference type="SUPFAM" id="SSF81923">
    <property type="entry name" value="Double Clp-N motif"/>
    <property type="match status" value="1"/>
</dbReference>
<evidence type="ECO:0000256" key="4">
    <source>
        <dbReference type="ARBA" id="ARBA00023186"/>
    </source>
</evidence>
<dbReference type="GO" id="GO:0043335">
    <property type="term" value="P:protein unfolding"/>
    <property type="evidence" value="ECO:0007669"/>
    <property type="project" value="InterPro"/>
</dbReference>
<dbReference type="InterPro" id="IPR036628">
    <property type="entry name" value="Clp_N_dom_sf"/>
</dbReference>
<gene>
    <name evidence="9" type="primary">clpA</name>
    <name evidence="9" type="ORF">CSA25_01835</name>
</gene>
<dbReference type="NCBIfam" id="TIGR02639">
    <property type="entry name" value="ClpA"/>
    <property type="match status" value="1"/>
</dbReference>
<dbReference type="InterPro" id="IPR003959">
    <property type="entry name" value="ATPase_AAA_core"/>
</dbReference>
<dbReference type="SMART" id="SM01086">
    <property type="entry name" value="ClpB_D2-small"/>
    <property type="match status" value="1"/>
</dbReference>
<dbReference type="InterPro" id="IPR028299">
    <property type="entry name" value="ClpA/B_CS2"/>
</dbReference>
<dbReference type="EMBL" id="PDTI01000016">
    <property type="protein sequence ID" value="PIE63089.1"/>
    <property type="molecule type" value="Genomic_DNA"/>
</dbReference>
<dbReference type="Pfam" id="PF17871">
    <property type="entry name" value="AAA_lid_9"/>
    <property type="match status" value="1"/>
</dbReference>
<dbReference type="InterPro" id="IPR018368">
    <property type="entry name" value="ClpA/B_CS1"/>
</dbReference>
<dbReference type="AlphaFoldDB" id="A0A2G6MTZ0"/>
<dbReference type="Gene3D" id="1.10.8.60">
    <property type="match status" value="2"/>
</dbReference>
<dbReference type="InterPro" id="IPR041546">
    <property type="entry name" value="ClpA/ClpB_AAA_lid"/>
</dbReference>
<dbReference type="PRINTS" id="PR00300">
    <property type="entry name" value="CLPPROTEASEA"/>
</dbReference>
<comment type="similarity">
    <text evidence="6">Belongs to the ClpA/ClpB family.</text>
</comment>
<evidence type="ECO:0000256" key="1">
    <source>
        <dbReference type="ARBA" id="ARBA00022737"/>
    </source>
</evidence>
<organism evidence="9 10">
    <name type="scientific">Desulfobacter postgatei</name>
    <dbReference type="NCBI Taxonomy" id="2293"/>
    <lineage>
        <taxon>Bacteria</taxon>
        <taxon>Pseudomonadati</taxon>
        <taxon>Thermodesulfobacteriota</taxon>
        <taxon>Desulfobacteria</taxon>
        <taxon>Desulfobacterales</taxon>
        <taxon>Desulfobacteraceae</taxon>
        <taxon>Desulfobacter</taxon>
    </lineage>
</organism>
<dbReference type="Proteomes" id="UP000231203">
    <property type="component" value="Unassembled WGS sequence"/>
</dbReference>
<dbReference type="GO" id="GO:0005737">
    <property type="term" value="C:cytoplasm"/>
    <property type="evidence" value="ECO:0007669"/>
    <property type="project" value="TreeGrafter"/>
</dbReference>